<organism evidence="2 3">
    <name type="scientific">Mesorhizobium tianshanense</name>
    <dbReference type="NCBI Taxonomy" id="39844"/>
    <lineage>
        <taxon>Bacteria</taxon>
        <taxon>Pseudomonadati</taxon>
        <taxon>Pseudomonadota</taxon>
        <taxon>Alphaproteobacteria</taxon>
        <taxon>Hyphomicrobiales</taxon>
        <taxon>Phyllobacteriaceae</taxon>
        <taxon>Mesorhizobium</taxon>
    </lineage>
</organism>
<dbReference type="Proteomes" id="UP000317122">
    <property type="component" value="Unassembled WGS sequence"/>
</dbReference>
<keyword evidence="3" id="KW-1185">Reference proteome</keyword>
<gene>
    <name evidence="2" type="ORF">IQ26_04839</name>
</gene>
<keyword evidence="1" id="KW-0472">Membrane</keyword>
<feature type="transmembrane region" description="Helical" evidence="1">
    <location>
        <begin position="36"/>
        <end position="53"/>
    </location>
</feature>
<evidence type="ECO:0000256" key="1">
    <source>
        <dbReference type="SAM" id="Phobius"/>
    </source>
</evidence>
<proteinExistence type="predicted"/>
<sequence length="54" mass="5659">MRDALIFDDISKIIAQPRSDWRRTAFALAIDLGGKLATGLVIGMGIAVGMALAG</sequence>
<keyword evidence="1" id="KW-0812">Transmembrane</keyword>
<reference evidence="2 3" key="1">
    <citation type="journal article" date="2015" name="Stand. Genomic Sci.">
        <title>Genomic Encyclopedia of Bacterial and Archaeal Type Strains, Phase III: the genomes of soil and plant-associated and newly described type strains.</title>
        <authorList>
            <person name="Whitman W.B."/>
            <person name="Woyke T."/>
            <person name="Klenk H.P."/>
            <person name="Zhou Y."/>
            <person name="Lilburn T.G."/>
            <person name="Beck B.J."/>
            <person name="De Vos P."/>
            <person name="Vandamme P."/>
            <person name="Eisen J.A."/>
            <person name="Garrity G."/>
            <person name="Hugenholtz P."/>
            <person name="Kyrpides N.C."/>
        </authorList>
    </citation>
    <scope>NUCLEOTIDE SEQUENCE [LARGE SCALE GENOMIC DNA]</scope>
    <source>
        <strain evidence="2 3">CGMCC 1.2546</strain>
    </source>
</reference>
<dbReference type="EMBL" id="VLKT01000033">
    <property type="protein sequence ID" value="TWI30023.1"/>
    <property type="molecule type" value="Genomic_DNA"/>
</dbReference>
<evidence type="ECO:0000313" key="3">
    <source>
        <dbReference type="Proteomes" id="UP000317122"/>
    </source>
</evidence>
<comment type="caution">
    <text evidence="2">The sequence shown here is derived from an EMBL/GenBank/DDBJ whole genome shotgun (WGS) entry which is preliminary data.</text>
</comment>
<name>A0A562ND33_9HYPH</name>
<keyword evidence="1" id="KW-1133">Transmembrane helix</keyword>
<protein>
    <submittedName>
        <fullName evidence="2">Uncharacterized protein</fullName>
    </submittedName>
</protein>
<dbReference type="RefSeq" id="WP_156090950.1">
    <property type="nucleotide sequence ID" value="NZ_BSPF01000116.1"/>
</dbReference>
<dbReference type="AlphaFoldDB" id="A0A562ND33"/>
<accession>A0A562ND33</accession>
<evidence type="ECO:0000313" key="2">
    <source>
        <dbReference type="EMBL" id="TWI30023.1"/>
    </source>
</evidence>